<feature type="domain" description="ESPR" evidence="1">
    <location>
        <begin position="1"/>
        <end position="48"/>
    </location>
</feature>
<organism evidence="2 3">
    <name type="scientific">Aquipseudomonas alcaligenes</name>
    <name type="common">Pseudomonas alcaligenes</name>
    <dbReference type="NCBI Taxonomy" id="43263"/>
    <lineage>
        <taxon>Bacteria</taxon>
        <taxon>Pseudomonadati</taxon>
        <taxon>Pseudomonadota</taxon>
        <taxon>Gammaproteobacteria</taxon>
        <taxon>Pseudomonadales</taxon>
        <taxon>Pseudomonadaceae</taxon>
        <taxon>Aquipseudomonas</taxon>
    </lineage>
</organism>
<gene>
    <name evidence="2" type="ORF">SAMN05878282_1091</name>
</gene>
<feature type="non-terminal residue" evidence="2">
    <location>
        <position position="655"/>
    </location>
</feature>
<dbReference type="EMBL" id="FTMP01000009">
    <property type="protein sequence ID" value="SIQ85033.1"/>
    <property type="molecule type" value="Genomic_DNA"/>
</dbReference>
<evidence type="ECO:0000313" key="2">
    <source>
        <dbReference type="EMBL" id="SIQ85033.1"/>
    </source>
</evidence>
<sequence length="655" mass="66621">MNRSYRLVWSHVRQAFVVADERAKTRTKSGVSGALLMALAGALSISAAPASASSVCSGPSTTINGMVTGNTCELDQSGKSLSVDANGSLGTSDYQQSAVVIGNSSGDIGDIAVNNAGTIQAHDGEALSIIASSGANVDVDSIVNQKFVIGTSSAIAVRTGSGSVNIDTITNLAGADITGESSTAIYIDAGEGSVTIGSVTNAGRIMGDSGLYVYGNASSNLGSIVNQTTGIIDGGEESALTLSGSYVFDSTSGNYIPSHLNIGSLDNFGQLKAGSEREAAVELNRINLSGTLTNHEGALIDGGEGGIYISESALGGLNNAGTIRTGTQDYHDGIRLYATSINGDLRNSGSIQAGGDGIEIYQSAITGELTNSGTITSTAVYSNAISLFNIQLGGDLKNTGSLHATYRGISVENSTLNGDLINSGDIQTTSHVDMGDTDADGLSLYAAQIAGNVVNSGSINAADDGIGTKELGGSRTTLGMDLINAAGATISAEDDGLDLEDTDITGLIRNQGTIIGRTSNGIEIDNLTARGMLLGGLTQGAEKGVRLRESSLDQGITITGRVEGGEYGLEIDEVSQADLKIGQGASIRGDVLARNAQVNLIRGSTFTQQNTFDVKRFSIEEGATLNMSSGTSSSGDLSNGFTVSQGFSNAGTLSL</sequence>
<dbReference type="RefSeq" id="WP_139332602.1">
    <property type="nucleotide sequence ID" value="NZ_FTMP01000009.1"/>
</dbReference>
<protein>
    <submittedName>
        <fullName evidence="2">Extended Signal Peptide of Type V secretion system</fullName>
    </submittedName>
</protein>
<evidence type="ECO:0000313" key="3">
    <source>
        <dbReference type="Proteomes" id="UP000185841"/>
    </source>
</evidence>
<dbReference type="Pfam" id="PF13018">
    <property type="entry name" value="ESPR"/>
    <property type="match status" value="1"/>
</dbReference>
<accession>A0A1N6W4D4</accession>
<reference evidence="2 3" key="1">
    <citation type="submission" date="2017-01" db="EMBL/GenBank/DDBJ databases">
        <authorList>
            <person name="Mah S.A."/>
            <person name="Swanson W.J."/>
            <person name="Moy G.W."/>
            <person name="Vacquier V.D."/>
        </authorList>
    </citation>
    <scope>NUCLEOTIDE SEQUENCE [LARGE SCALE GENOMIC DNA]</scope>
    <source>
        <strain evidence="2 3">RU36E</strain>
    </source>
</reference>
<dbReference type="InterPro" id="IPR024973">
    <property type="entry name" value="ESPR"/>
</dbReference>
<name>A0A1N6W4D4_AQUAC</name>
<proteinExistence type="predicted"/>
<dbReference type="AlphaFoldDB" id="A0A1N6W4D4"/>
<evidence type="ECO:0000259" key="1">
    <source>
        <dbReference type="Pfam" id="PF13018"/>
    </source>
</evidence>
<dbReference type="Proteomes" id="UP000185841">
    <property type="component" value="Unassembled WGS sequence"/>
</dbReference>